<dbReference type="OrthoDB" id="331263at2759"/>
<keyword evidence="2" id="KW-0812">Transmembrane</keyword>
<evidence type="ECO:0000313" key="4">
    <source>
        <dbReference type="EMBL" id="KAA8899129.1"/>
    </source>
</evidence>
<evidence type="ECO:0008006" key="6">
    <source>
        <dbReference type="Google" id="ProtNLM"/>
    </source>
</evidence>
<name>A0A642UHH8_9ASCO</name>
<feature type="chain" id="PRO_5025001759" description="GPI transamidase component GPI16" evidence="3">
    <location>
        <begin position="24"/>
        <end position="623"/>
    </location>
</feature>
<feature type="compositionally biased region" description="Basic and acidic residues" evidence="1">
    <location>
        <begin position="611"/>
        <end position="623"/>
    </location>
</feature>
<dbReference type="Proteomes" id="UP000761534">
    <property type="component" value="Unassembled WGS sequence"/>
</dbReference>
<dbReference type="PANTHER" id="PTHR12959">
    <property type="entry name" value="GPI TRANSAMIDASE COMPONENT PIG-T-RELATED"/>
    <property type="match status" value="1"/>
</dbReference>
<dbReference type="EMBL" id="SWFS01000530">
    <property type="protein sequence ID" value="KAA8899129.1"/>
    <property type="molecule type" value="Genomic_DNA"/>
</dbReference>
<keyword evidence="2" id="KW-0472">Membrane</keyword>
<reference evidence="4" key="1">
    <citation type="journal article" date="2019" name="G3 (Bethesda)">
        <title>Genome Assemblies of Two Rare Opportunistic Yeast Pathogens: Diutina rugosa (syn. Candida rugosa) and Trichomonascus ciferrii (syn. Candida ciferrii).</title>
        <authorList>
            <person name="Mixao V."/>
            <person name="Saus E."/>
            <person name="Hansen A.P."/>
            <person name="Lass-Florl C."/>
            <person name="Gabaldon T."/>
        </authorList>
    </citation>
    <scope>NUCLEOTIDE SEQUENCE</scope>
    <source>
        <strain evidence="4">CBS 4856</strain>
    </source>
</reference>
<feature type="transmembrane region" description="Helical" evidence="2">
    <location>
        <begin position="542"/>
        <end position="564"/>
    </location>
</feature>
<accession>A0A642UHH8</accession>
<keyword evidence="3" id="KW-0732">Signal</keyword>
<evidence type="ECO:0000256" key="1">
    <source>
        <dbReference type="SAM" id="MobiDB-lite"/>
    </source>
</evidence>
<dbReference type="InterPro" id="IPR007245">
    <property type="entry name" value="PIG-T"/>
</dbReference>
<feature type="signal peptide" evidence="3">
    <location>
        <begin position="1"/>
        <end position="23"/>
    </location>
</feature>
<evidence type="ECO:0000256" key="2">
    <source>
        <dbReference type="SAM" id="Phobius"/>
    </source>
</evidence>
<proteinExistence type="predicted"/>
<dbReference type="AlphaFoldDB" id="A0A642UHH8"/>
<protein>
    <recommendedName>
        <fullName evidence="6">GPI transamidase component GPI16</fullName>
    </recommendedName>
</protein>
<sequence>MRLWNPFWVWLTVFASLVTYGEASNGYQEHLAIHPLPRNSLLHSFEFESFSSPIPSKEFYEHHEDTLESYSEYTAFPRSVGQIIKQSNTHELHLRFSQGWWDAESWGVQPANGSHAGGIGVELWAWVEAASLEEAESHWRKLVNTLSGFFCASLNFIDHANTALPVKSFQRSESDLHPNPENLYLLHGALPGEPVCTENLTPFLKLLPCKGKAGVSSLLDGHKIFDAQWQGMAIDVVPVCDMETRMCQYKLAQHIDAVVDVPRALSRRTSPVPKPVPESDLRCDTSKEYHSNMHCFPLGESKEVSWNLSDLFGRNITQACQLADNNVHISVSTTSDWNARLVGSDGEASFDGNEFSLSSQNDWDIILQSQDTFNIPQIETPPVLVERAFTGYGQDKGGMRTVFENPSNDREVKFVYFETLPWYMRVYLHTLQLDVLSSPPSESSLARSQIMKHILYRPAKDREQPTQIEIEMRLPPGTSVSLSYDFDKSLLYLAEYPPDANHGFDIAPGVLTTFDDSGKSLFSIRTTSLLLSLPTPDFSMPYNVIILTCTVMALAFGTLFNLLAKEVVPEEVALEAANKRPLNKLVNKVKRKLGRLTAEHHRGPFPYVDTDAEKRKQQQEQKS</sequence>
<comment type="caution">
    <text evidence="4">The sequence shown here is derived from an EMBL/GenBank/DDBJ whole genome shotgun (WGS) entry which is preliminary data.</text>
</comment>
<feature type="region of interest" description="Disordered" evidence="1">
    <location>
        <begin position="600"/>
        <end position="623"/>
    </location>
</feature>
<evidence type="ECO:0000313" key="5">
    <source>
        <dbReference type="Proteomes" id="UP000761534"/>
    </source>
</evidence>
<dbReference type="GO" id="GO:0016255">
    <property type="term" value="P:attachment of GPI anchor to protein"/>
    <property type="evidence" value="ECO:0007669"/>
    <property type="project" value="InterPro"/>
</dbReference>
<dbReference type="GO" id="GO:0042765">
    <property type="term" value="C:GPI-anchor transamidase complex"/>
    <property type="evidence" value="ECO:0007669"/>
    <property type="project" value="InterPro"/>
</dbReference>
<evidence type="ECO:0000256" key="3">
    <source>
        <dbReference type="SAM" id="SignalP"/>
    </source>
</evidence>
<dbReference type="VEuPathDB" id="FungiDB:TRICI_006399"/>
<dbReference type="Pfam" id="PF04113">
    <property type="entry name" value="Gpi16"/>
    <property type="match status" value="1"/>
</dbReference>
<dbReference type="PANTHER" id="PTHR12959:SF11">
    <property type="entry name" value="GPI TRANSAMIDASE COMPONENT PIG-T"/>
    <property type="match status" value="1"/>
</dbReference>
<gene>
    <name evidence="4" type="ORF">TRICI_006399</name>
</gene>
<organism evidence="4 5">
    <name type="scientific">Trichomonascus ciferrii</name>
    <dbReference type="NCBI Taxonomy" id="44093"/>
    <lineage>
        <taxon>Eukaryota</taxon>
        <taxon>Fungi</taxon>
        <taxon>Dikarya</taxon>
        <taxon>Ascomycota</taxon>
        <taxon>Saccharomycotina</taxon>
        <taxon>Dipodascomycetes</taxon>
        <taxon>Dipodascales</taxon>
        <taxon>Trichomonascaceae</taxon>
        <taxon>Trichomonascus</taxon>
        <taxon>Trichomonascus ciferrii complex</taxon>
    </lineage>
</organism>
<keyword evidence="5" id="KW-1185">Reference proteome</keyword>
<keyword evidence="2" id="KW-1133">Transmembrane helix</keyword>